<dbReference type="RefSeq" id="WP_096920627.1">
    <property type="nucleotide sequence ID" value="NZ_CP029487.1"/>
</dbReference>
<keyword evidence="1" id="KW-0812">Transmembrane</keyword>
<gene>
    <name evidence="2" type="ORF">CPZ25_019470</name>
</gene>
<reference evidence="2 3" key="1">
    <citation type="submission" date="2018-05" db="EMBL/GenBank/DDBJ databases">
        <title>Genome comparison of Eubacterium sp.</title>
        <authorList>
            <person name="Feng Y."/>
            <person name="Sanchez-Andrea I."/>
            <person name="Stams A.J.M."/>
            <person name="De Vos W.M."/>
        </authorList>
    </citation>
    <scope>NUCLEOTIDE SEQUENCE [LARGE SCALE GENOMIC DNA]</scope>
    <source>
        <strain evidence="2 3">YI</strain>
    </source>
</reference>
<name>A0A4P9CEQ0_EUBML</name>
<feature type="transmembrane region" description="Helical" evidence="1">
    <location>
        <begin position="215"/>
        <end position="233"/>
    </location>
</feature>
<evidence type="ECO:0000256" key="1">
    <source>
        <dbReference type="SAM" id="Phobius"/>
    </source>
</evidence>
<accession>A0A4P9CEQ0</accession>
<evidence type="ECO:0000313" key="3">
    <source>
        <dbReference type="Proteomes" id="UP000218387"/>
    </source>
</evidence>
<dbReference type="EMBL" id="CP029487">
    <property type="protein sequence ID" value="QCT73405.1"/>
    <property type="molecule type" value="Genomic_DNA"/>
</dbReference>
<organism evidence="2 3">
    <name type="scientific">Eubacterium maltosivorans</name>
    <dbReference type="NCBI Taxonomy" id="2041044"/>
    <lineage>
        <taxon>Bacteria</taxon>
        <taxon>Bacillati</taxon>
        <taxon>Bacillota</taxon>
        <taxon>Clostridia</taxon>
        <taxon>Eubacteriales</taxon>
        <taxon>Eubacteriaceae</taxon>
        <taxon>Eubacterium</taxon>
    </lineage>
</organism>
<keyword evidence="1" id="KW-1133">Transmembrane helix</keyword>
<dbReference type="KEGG" id="emt:CPZ25_019470"/>
<sequence>MSVMTFSRKAAVLLLAVLTLLAISGVGVRAENERNVIYDGEAKKIVSLPDDDLFFNYKELVPGEVQEQRIWLNNKDFNNVKMYLHAEAAEAEGFDTPEEKALSDELLNRLRLHLDLTTADGNVRTIYNGPASGLPETSGQGTLKDDIFIGEYTKNDQGIIDATLTVPGDLENKYQEALGRVHWVFICDVAQSGSKTEGSGGAPSTGLFGQLDSMGAAYLLVLLALLSVSGVMVKRKKR</sequence>
<protein>
    <submittedName>
        <fullName evidence="2">Uncharacterized protein</fullName>
    </submittedName>
</protein>
<keyword evidence="1" id="KW-0472">Membrane</keyword>
<evidence type="ECO:0000313" key="2">
    <source>
        <dbReference type="EMBL" id="QCT73405.1"/>
    </source>
</evidence>
<dbReference type="Proteomes" id="UP000218387">
    <property type="component" value="Chromosome"/>
</dbReference>
<keyword evidence="3" id="KW-1185">Reference proteome</keyword>
<proteinExistence type="predicted"/>
<dbReference type="AlphaFoldDB" id="A0A4P9CEQ0"/>